<dbReference type="Proteomes" id="UP000460435">
    <property type="component" value="Unassembled WGS sequence"/>
</dbReference>
<feature type="transmembrane region" description="Helical" evidence="1">
    <location>
        <begin position="173"/>
        <end position="191"/>
    </location>
</feature>
<evidence type="ECO:0000313" key="3">
    <source>
        <dbReference type="EMBL" id="NDL56672.1"/>
    </source>
</evidence>
<protein>
    <submittedName>
        <fullName evidence="3">Acyltransferase family protein</fullName>
    </submittedName>
</protein>
<keyword evidence="1" id="KW-1133">Transmembrane helix</keyword>
<feature type="transmembrane region" description="Helical" evidence="1">
    <location>
        <begin position="427"/>
        <end position="448"/>
    </location>
</feature>
<sequence length="465" mass="49526">MSGLMSLMRGVRQAADQTPADRNRHVDMLRAFAITVVVLGHWLAIVVWTNDGIDGHSALEYLEWARPVTWAAQVMPLFFLVGGYANGASLTSHFQRGGDNAGWLLSRSARLLRPTSTFLVILAAAGLTARLLGADPGVVALAVWGASIPLWFLAAYSSLVFLAPFLYAAHRRFGLAFPAAVVVVVLLLDVARIGLEVPVIGDANYLLVWLVYHQIGLAWQDGSFAIRPAMFSGLAAAGIAVLVGITAFGPYPISMVVVPGAEAQNTSPPTFALLLLGLVQTAVVLALSGPANRFLQRAGPWRAVVAVNAFILTMFLWHMGSAVIASAALYTTGIFPQVEVDSAQWLLLRLPWLAVCAVILAVFVSLFASIENKGTGERKGRTVGNADVLARLRLPGWSWQAMTGLGIVGVMVGLLTIANAGRSDEHITGLAPTAIIFYLLGAGLLRLARHYHTTSRESADTSSGS</sequence>
<dbReference type="GO" id="GO:0016747">
    <property type="term" value="F:acyltransferase activity, transferring groups other than amino-acyl groups"/>
    <property type="evidence" value="ECO:0007669"/>
    <property type="project" value="InterPro"/>
</dbReference>
<feature type="transmembrane region" description="Helical" evidence="1">
    <location>
        <begin position="401"/>
        <end position="421"/>
    </location>
</feature>
<keyword evidence="1" id="KW-0812">Transmembrane</keyword>
<keyword evidence="4" id="KW-1185">Reference proteome</keyword>
<keyword evidence="3" id="KW-0808">Transferase</keyword>
<feature type="transmembrane region" description="Helical" evidence="1">
    <location>
        <begin position="350"/>
        <end position="370"/>
    </location>
</feature>
<feature type="transmembrane region" description="Helical" evidence="1">
    <location>
        <begin position="231"/>
        <end position="251"/>
    </location>
</feature>
<dbReference type="Pfam" id="PF01757">
    <property type="entry name" value="Acyl_transf_3"/>
    <property type="match status" value="1"/>
</dbReference>
<feature type="transmembrane region" description="Helical" evidence="1">
    <location>
        <begin position="111"/>
        <end position="132"/>
    </location>
</feature>
<evidence type="ECO:0000313" key="4">
    <source>
        <dbReference type="Proteomes" id="UP000460435"/>
    </source>
</evidence>
<feature type="transmembrane region" description="Helical" evidence="1">
    <location>
        <begin position="31"/>
        <end position="50"/>
    </location>
</feature>
<dbReference type="EMBL" id="WLZY01000002">
    <property type="protein sequence ID" value="NDL56672.1"/>
    <property type="molecule type" value="Genomic_DNA"/>
</dbReference>
<organism evidence="3 4">
    <name type="scientific">Phytoactinopolyspora mesophila</name>
    <dbReference type="NCBI Taxonomy" id="2650750"/>
    <lineage>
        <taxon>Bacteria</taxon>
        <taxon>Bacillati</taxon>
        <taxon>Actinomycetota</taxon>
        <taxon>Actinomycetes</taxon>
        <taxon>Jiangellales</taxon>
        <taxon>Jiangellaceae</taxon>
        <taxon>Phytoactinopolyspora</taxon>
    </lineage>
</organism>
<feature type="transmembrane region" description="Helical" evidence="1">
    <location>
        <begin position="303"/>
        <end position="330"/>
    </location>
</feature>
<evidence type="ECO:0000259" key="2">
    <source>
        <dbReference type="Pfam" id="PF01757"/>
    </source>
</evidence>
<reference evidence="3 4" key="1">
    <citation type="submission" date="2019-11" db="EMBL/GenBank/DDBJ databases">
        <authorList>
            <person name="Li X.-J."/>
            <person name="Feng X.-M."/>
        </authorList>
    </citation>
    <scope>NUCLEOTIDE SEQUENCE [LARGE SCALE GENOMIC DNA]</scope>
    <source>
        <strain evidence="3 4">XMNu-373</strain>
    </source>
</reference>
<accession>A0A7K3M1A1</accession>
<keyword evidence="3" id="KW-0012">Acyltransferase</keyword>
<feature type="domain" description="Acyltransferase 3" evidence="2">
    <location>
        <begin position="26"/>
        <end position="367"/>
    </location>
</feature>
<feature type="transmembrane region" description="Helical" evidence="1">
    <location>
        <begin position="138"/>
        <end position="166"/>
    </location>
</feature>
<dbReference type="AlphaFoldDB" id="A0A7K3M1A1"/>
<feature type="transmembrane region" description="Helical" evidence="1">
    <location>
        <begin position="70"/>
        <end position="90"/>
    </location>
</feature>
<dbReference type="InterPro" id="IPR002656">
    <property type="entry name" value="Acyl_transf_3_dom"/>
</dbReference>
<keyword evidence="1" id="KW-0472">Membrane</keyword>
<gene>
    <name evidence="3" type="ORF">F7O44_06265</name>
</gene>
<name>A0A7K3M1A1_9ACTN</name>
<feature type="transmembrane region" description="Helical" evidence="1">
    <location>
        <begin position="203"/>
        <end position="219"/>
    </location>
</feature>
<evidence type="ECO:0000256" key="1">
    <source>
        <dbReference type="SAM" id="Phobius"/>
    </source>
</evidence>
<feature type="transmembrane region" description="Helical" evidence="1">
    <location>
        <begin position="271"/>
        <end position="291"/>
    </location>
</feature>
<proteinExistence type="predicted"/>
<comment type="caution">
    <text evidence="3">The sequence shown here is derived from an EMBL/GenBank/DDBJ whole genome shotgun (WGS) entry which is preliminary data.</text>
</comment>